<organism evidence="14 15">
    <name type="scientific">Hamiltosporidium tvaerminnensis</name>
    <dbReference type="NCBI Taxonomy" id="1176355"/>
    <lineage>
        <taxon>Eukaryota</taxon>
        <taxon>Fungi</taxon>
        <taxon>Fungi incertae sedis</taxon>
        <taxon>Microsporidia</taxon>
        <taxon>Dubosqiidae</taxon>
        <taxon>Hamiltosporidium</taxon>
    </lineage>
</organism>
<dbReference type="GO" id="GO:0106245">
    <property type="term" value="F:L-serine-phosphatidylethanolamine phosphatidyltransferase activity"/>
    <property type="evidence" value="ECO:0007669"/>
    <property type="project" value="InterPro"/>
</dbReference>
<evidence type="ECO:0000256" key="9">
    <source>
        <dbReference type="ARBA" id="ARBA00023136"/>
    </source>
</evidence>
<name>A0A4Q9KUU2_9MICR</name>
<evidence type="ECO:0000256" key="10">
    <source>
        <dbReference type="ARBA" id="ARBA00023209"/>
    </source>
</evidence>
<comment type="subcellular location">
    <subcellularLocation>
        <location evidence="1">Endoplasmic reticulum membrane</location>
        <topology evidence="1">Multi-pass membrane protein</topology>
    </subcellularLocation>
</comment>
<evidence type="ECO:0000256" key="11">
    <source>
        <dbReference type="ARBA" id="ARBA00023264"/>
    </source>
</evidence>
<keyword evidence="9 13" id="KW-0472">Membrane</keyword>
<dbReference type="Proteomes" id="UP000292362">
    <property type="component" value="Unassembled WGS sequence"/>
</dbReference>
<dbReference type="InterPro" id="IPR004277">
    <property type="entry name" value="PSS"/>
</dbReference>
<evidence type="ECO:0000256" key="8">
    <source>
        <dbReference type="ARBA" id="ARBA00023098"/>
    </source>
</evidence>
<keyword evidence="5 13" id="KW-0812">Transmembrane</keyword>
<keyword evidence="8" id="KW-0443">Lipid metabolism</keyword>
<evidence type="ECO:0000256" key="12">
    <source>
        <dbReference type="ARBA" id="ARBA00025707"/>
    </source>
</evidence>
<dbReference type="GO" id="GO:0006659">
    <property type="term" value="P:phosphatidylserine biosynthetic process"/>
    <property type="evidence" value="ECO:0007669"/>
    <property type="project" value="InterPro"/>
</dbReference>
<keyword evidence="4" id="KW-0808">Transferase</keyword>
<keyword evidence="3" id="KW-0444">Lipid biosynthesis</keyword>
<sequence length="731" mass="86234">YLAFFYRCKSNVVTGLLVSFIVFVVVGTLFYTDGIFERPHPVLWRGVKACSVYYLMVMVFLLFQDKHNVRLWLKYIDPSLGVPLPERSYATHCDLTFTNLYNQMDIFVVAHIFGWYFKAIIFRDYFLCWILSVMFEVMEYSLQHQLPNFAECWWDHWILDVFTCNALGIHLGIKTCQYFNAKLYRWRGNVDPGFVIYEWLKGATTFKNYIGILILVIINIAIELNTFYLKALLYLPPSHFLNVIRLVIHVLMGAVALREGYSYFSDRSVKTFGSQVWICLACTLVETLVCFKYGKGEFSNPFPRNVIIFWIYDKFNKSHILNTYKNMTVGETLNEAFPESDTLVIKMVTKEKKFRLDMEENGEFGKNIRNKKPMIFDSNDEELKKTFKKVSKNYKKRKTSSKYIYKFKIIERNTRIEEILKEIIFSGYKFRFYLVDTEEFIEIYVNTCVRYYSGGNRSYKIYCSENTTVDDIENEIAMVFNVEKVFGLFGYNHLGLFKLKKNEKVLVIKELYCIAESNFNFFQLQFKNVNDALLQMKPIYSARFYKLQTKNDILLFKCMKEYGLVENALFKIYDNDRKLVLQNIDQCKVFLEKYYGKFLLIIEDGLNELILCNYDEEICEQMYFSLLGCKNKSLIREIAGNEIKNVSFENSNYLETSDKFDLSFQNSNSFVKNVSQDISRDEFCKREATKVKEFQENKTNNENESISKILNEMNSFLESTYSTEGTLKSSK</sequence>
<accession>A0A4Q9KUU2</accession>
<evidence type="ECO:0000256" key="6">
    <source>
        <dbReference type="ARBA" id="ARBA00022824"/>
    </source>
</evidence>
<evidence type="ECO:0000256" key="5">
    <source>
        <dbReference type="ARBA" id="ARBA00022692"/>
    </source>
</evidence>
<dbReference type="PANTHER" id="PTHR15362:SF7">
    <property type="entry name" value="PHOSPHATIDYLSERINE SYNTHASE 2"/>
    <property type="match status" value="1"/>
</dbReference>
<feature type="non-terminal residue" evidence="14">
    <location>
        <position position="731"/>
    </location>
</feature>
<keyword evidence="7 13" id="KW-1133">Transmembrane helix</keyword>
<feature type="non-terminal residue" evidence="14">
    <location>
        <position position="1"/>
    </location>
</feature>
<evidence type="ECO:0000256" key="2">
    <source>
        <dbReference type="ARBA" id="ARBA00005189"/>
    </source>
</evidence>
<evidence type="ECO:0000256" key="13">
    <source>
        <dbReference type="SAM" id="Phobius"/>
    </source>
</evidence>
<feature type="transmembrane region" description="Helical" evidence="13">
    <location>
        <begin position="12"/>
        <end position="31"/>
    </location>
</feature>
<evidence type="ECO:0000256" key="4">
    <source>
        <dbReference type="ARBA" id="ARBA00022679"/>
    </source>
</evidence>
<dbReference type="Pfam" id="PF03034">
    <property type="entry name" value="PSS"/>
    <property type="match status" value="1"/>
</dbReference>
<proteinExistence type="predicted"/>
<feature type="transmembrane region" description="Helical" evidence="13">
    <location>
        <begin position="209"/>
        <end position="228"/>
    </location>
</feature>
<evidence type="ECO:0000256" key="1">
    <source>
        <dbReference type="ARBA" id="ARBA00004477"/>
    </source>
</evidence>
<gene>
    <name evidence="14" type="ORF">CWI37_2085p0010</name>
</gene>
<keyword evidence="6" id="KW-0256">Endoplasmic reticulum</keyword>
<comment type="pathway">
    <text evidence="2">Lipid metabolism.</text>
</comment>
<feature type="transmembrane region" description="Helical" evidence="13">
    <location>
        <begin position="43"/>
        <end position="63"/>
    </location>
</feature>
<keyword evidence="11" id="KW-1208">Phospholipid metabolism</keyword>
<dbReference type="VEuPathDB" id="MicrosporidiaDB:CWI37_2085p0010"/>
<dbReference type="PANTHER" id="PTHR15362">
    <property type="entry name" value="PHOSPHATIDYLINOSITOL SYNTHASE"/>
    <property type="match status" value="1"/>
</dbReference>
<dbReference type="EMBL" id="PITJ01002085">
    <property type="protein sequence ID" value="TBT97769.1"/>
    <property type="molecule type" value="Genomic_DNA"/>
</dbReference>
<evidence type="ECO:0000256" key="3">
    <source>
        <dbReference type="ARBA" id="ARBA00022516"/>
    </source>
</evidence>
<dbReference type="GO" id="GO:0005789">
    <property type="term" value="C:endoplasmic reticulum membrane"/>
    <property type="evidence" value="ECO:0007669"/>
    <property type="project" value="UniProtKB-SubCell"/>
</dbReference>
<dbReference type="AlphaFoldDB" id="A0A4Q9KUU2"/>
<keyword evidence="10" id="KW-0594">Phospholipid biosynthesis</keyword>
<reference evidence="14 15" key="1">
    <citation type="submission" date="2017-12" db="EMBL/GenBank/DDBJ databases">
        <authorList>
            <person name="Pombert J.-F."/>
            <person name="Haag K.L."/>
            <person name="Ebert D."/>
        </authorList>
    </citation>
    <scope>NUCLEOTIDE SEQUENCE [LARGE SCALE GENOMIC DNA]</scope>
    <source>
        <strain evidence="14">FI-OER-3-3</strain>
    </source>
</reference>
<protein>
    <submittedName>
        <fullName evidence="14">Phosphatidyl serine synthase</fullName>
    </submittedName>
</protein>
<comment type="pathway">
    <text evidence="12">Phospholipid metabolism.</text>
</comment>
<evidence type="ECO:0000313" key="14">
    <source>
        <dbReference type="EMBL" id="TBT97769.1"/>
    </source>
</evidence>
<comment type="caution">
    <text evidence="14">The sequence shown here is derived from an EMBL/GenBank/DDBJ whole genome shotgun (WGS) entry which is preliminary data.</text>
</comment>
<evidence type="ECO:0000313" key="15">
    <source>
        <dbReference type="Proteomes" id="UP000292362"/>
    </source>
</evidence>
<evidence type="ECO:0000256" key="7">
    <source>
        <dbReference type="ARBA" id="ARBA00022989"/>
    </source>
</evidence>